<feature type="transmembrane region" description="Helical" evidence="6">
    <location>
        <begin position="36"/>
        <end position="55"/>
    </location>
</feature>
<dbReference type="InterPro" id="IPR052337">
    <property type="entry name" value="SAT4-like"/>
</dbReference>
<feature type="transmembrane region" description="Helical" evidence="6">
    <location>
        <begin position="86"/>
        <end position="109"/>
    </location>
</feature>
<dbReference type="EMBL" id="MU001793">
    <property type="protein sequence ID" value="KAF2798004.1"/>
    <property type="molecule type" value="Genomic_DNA"/>
</dbReference>
<sequence>GTIWALTTLSLLFLPARLYARWASFHRFYWDDFLVLFAWILSLSITASCTAYNNVTYEAMYLGSNQALGGFPSDVEIIAMQFSRMFAIVPMIFYTGLWAVKLAFLLFFRRLGTQAVSSLRWLWWVVTGVTGVCYFANFASLPYKCSLVSYEVLISPECLTEQGLAVTSMKVNCVLDIFTDCLIMSIPFSILWRVRLSLCQRIAFSGIFSLVVITIVFAIVRAAITTIGATNQMDPIWMYLWTNVELNVAIIIACVAPYRSLFQHSQTQY</sequence>
<dbReference type="GO" id="GO:0016020">
    <property type="term" value="C:membrane"/>
    <property type="evidence" value="ECO:0007669"/>
    <property type="project" value="UniProtKB-SubCell"/>
</dbReference>
<evidence type="ECO:0000256" key="6">
    <source>
        <dbReference type="SAM" id="Phobius"/>
    </source>
</evidence>
<dbReference type="AlphaFoldDB" id="A0A6A6XP25"/>
<evidence type="ECO:0000256" key="4">
    <source>
        <dbReference type="ARBA" id="ARBA00023136"/>
    </source>
</evidence>
<keyword evidence="4 6" id="KW-0472">Membrane</keyword>
<dbReference type="PANTHER" id="PTHR33048:SF47">
    <property type="entry name" value="INTEGRAL MEMBRANE PROTEIN-RELATED"/>
    <property type="match status" value="1"/>
</dbReference>
<feature type="transmembrane region" description="Helical" evidence="6">
    <location>
        <begin position="236"/>
        <end position="258"/>
    </location>
</feature>
<feature type="non-terminal residue" evidence="8">
    <location>
        <position position="1"/>
    </location>
</feature>
<evidence type="ECO:0000256" key="2">
    <source>
        <dbReference type="ARBA" id="ARBA00022692"/>
    </source>
</evidence>
<evidence type="ECO:0000256" key="3">
    <source>
        <dbReference type="ARBA" id="ARBA00022989"/>
    </source>
</evidence>
<keyword evidence="9" id="KW-1185">Reference proteome</keyword>
<gene>
    <name evidence="8" type="ORF">K505DRAFT_191595</name>
</gene>
<evidence type="ECO:0000256" key="5">
    <source>
        <dbReference type="ARBA" id="ARBA00038359"/>
    </source>
</evidence>
<feature type="transmembrane region" description="Helical" evidence="6">
    <location>
        <begin position="202"/>
        <end position="224"/>
    </location>
</feature>
<dbReference type="OrthoDB" id="444631at2759"/>
<evidence type="ECO:0000313" key="8">
    <source>
        <dbReference type="EMBL" id="KAF2798004.1"/>
    </source>
</evidence>
<keyword evidence="3 6" id="KW-1133">Transmembrane helix</keyword>
<evidence type="ECO:0000256" key="1">
    <source>
        <dbReference type="ARBA" id="ARBA00004141"/>
    </source>
</evidence>
<evidence type="ECO:0000259" key="7">
    <source>
        <dbReference type="Pfam" id="PF20684"/>
    </source>
</evidence>
<dbReference type="Pfam" id="PF20684">
    <property type="entry name" value="Fung_rhodopsin"/>
    <property type="match status" value="1"/>
</dbReference>
<feature type="transmembrane region" description="Helical" evidence="6">
    <location>
        <begin position="121"/>
        <end position="139"/>
    </location>
</feature>
<protein>
    <recommendedName>
        <fullName evidence="7">Rhodopsin domain-containing protein</fullName>
    </recommendedName>
</protein>
<evidence type="ECO:0000313" key="9">
    <source>
        <dbReference type="Proteomes" id="UP000799757"/>
    </source>
</evidence>
<dbReference type="PANTHER" id="PTHR33048">
    <property type="entry name" value="PTH11-LIKE INTEGRAL MEMBRANE PROTEIN (AFU_ORTHOLOGUE AFUA_5G11245)"/>
    <property type="match status" value="1"/>
</dbReference>
<comment type="subcellular location">
    <subcellularLocation>
        <location evidence="1">Membrane</location>
        <topology evidence="1">Multi-pass membrane protein</topology>
    </subcellularLocation>
</comment>
<reference evidence="8" key="1">
    <citation type="journal article" date="2020" name="Stud. Mycol.">
        <title>101 Dothideomycetes genomes: a test case for predicting lifestyles and emergence of pathogens.</title>
        <authorList>
            <person name="Haridas S."/>
            <person name="Albert R."/>
            <person name="Binder M."/>
            <person name="Bloem J."/>
            <person name="Labutti K."/>
            <person name="Salamov A."/>
            <person name="Andreopoulos B."/>
            <person name="Baker S."/>
            <person name="Barry K."/>
            <person name="Bills G."/>
            <person name="Bluhm B."/>
            <person name="Cannon C."/>
            <person name="Castanera R."/>
            <person name="Culley D."/>
            <person name="Daum C."/>
            <person name="Ezra D."/>
            <person name="Gonzalez J."/>
            <person name="Henrissat B."/>
            <person name="Kuo A."/>
            <person name="Liang C."/>
            <person name="Lipzen A."/>
            <person name="Lutzoni F."/>
            <person name="Magnuson J."/>
            <person name="Mondo S."/>
            <person name="Nolan M."/>
            <person name="Ohm R."/>
            <person name="Pangilinan J."/>
            <person name="Park H.-J."/>
            <person name="Ramirez L."/>
            <person name="Alfaro M."/>
            <person name="Sun H."/>
            <person name="Tritt A."/>
            <person name="Yoshinaga Y."/>
            <person name="Zwiers L.-H."/>
            <person name="Turgeon B."/>
            <person name="Goodwin S."/>
            <person name="Spatafora J."/>
            <person name="Crous P."/>
            <person name="Grigoriev I."/>
        </authorList>
    </citation>
    <scope>NUCLEOTIDE SEQUENCE</scope>
    <source>
        <strain evidence="8">CBS 109.77</strain>
    </source>
</reference>
<dbReference type="Proteomes" id="UP000799757">
    <property type="component" value="Unassembled WGS sequence"/>
</dbReference>
<accession>A0A6A6XP25</accession>
<name>A0A6A6XP25_9PLEO</name>
<proteinExistence type="inferred from homology"/>
<feature type="non-terminal residue" evidence="8">
    <location>
        <position position="269"/>
    </location>
</feature>
<feature type="domain" description="Rhodopsin" evidence="7">
    <location>
        <begin position="16"/>
        <end position="263"/>
    </location>
</feature>
<dbReference type="InterPro" id="IPR049326">
    <property type="entry name" value="Rhodopsin_dom_fungi"/>
</dbReference>
<keyword evidence="2 6" id="KW-0812">Transmembrane</keyword>
<organism evidence="8 9">
    <name type="scientific">Melanomma pulvis-pyrius CBS 109.77</name>
    <dbReference type="NCBI Taxonomy" id="1314802"/>
    <lineage>
        <taxon>Eukaryota</taxon>
        <taxon>Fungi</taxon>
        <taxon>Dikarya</taxon>
        <taxon>Ascomycota</taxon>
        <taxon>Pezizomycotina</taxon>
        <taxon>Dothideomycetes</taxon>
        <taxon>Pleosporomycetidae</taxon>
        <taxon>Pleosporales</taxon>
        <taxon>Melanommataceae</taxon>
        <taxon>Melanomma</taxon>
    </lineage>
</organism>
<comment type="similarity">
    <text evidence="5">Belongs to the SAT4 family.</text>
</comment>